<evidence type="ECO:0000313" key="1">
    <source>
        <dbReference type="EMBL" id="KAI3762000.1"/>
    </source>
</evidence>
<reference evidence="1 2" key="2">
    <citation type="journal article" date="2022" name="Mol. Ecol. Resour.">
        <title>The genomes of chicory, endive, great burdock and yacon provide insights into Asteraceae paleo-polyploidization history and plant inulin production.</title>
        <authorList>
            <person name="Fan W."/>
            <person name="Wang S."/>
            <person name="Wang H."/>
            <person name="Wang A."/>
            <person name="Jiang F."/>
            <person name="Liu H."/>
            <person name="Zhao H."/>
            <person name="Xu D."/>
            <person name="Zhang Y."/>
        </authorList>
    </citation>
    <scope>NUCLEOTIDE SEQUENCE [LARGE SCALE GENOMIC DNA]</scope>
    <source>
        <strain evidence="2">cv. Yunnan</strain>
        <tissue evidence="1">Leaves</tissue>
    </source>
</reference>
<sequence length="273" mass="30755">MLSGSETTELERGRRQDRRQDGRAARKRVETRNIKEIPHDELLESVQIKKRICVKWIPEFHARFLKAYEELGEEKCCPKAILDAMGVPGLTRLQVASHLQKYQKDLRKSRQSGGTSSSSSNKKLSSNLSEQVDLGTAGNISSVATATHVENHDQIVTNIDHDQIVTNLDDTVPSNGGQLDVMNNQSTMDLPLMNGSGLDILEEAHSNHNSLPAFEISDDLFDNVNSNGESPYFGNMEHNEWEPNYIDITEQLMLPDYYYQTSINTSNYKEAKD</sequence>
<gene>
    <name evidence="1" type="ORF">L1987_52423</name>
</gene>
<keyword evidence="2" id="KW-1185">Reference proteome</keyword>
<name>A0ACB9ET49_9ASTR</name>
<dbReference type="Proteomes" id="UP001056120">
    <property type="component" value="Linkage Group LG17"/>
</dbReference>
<protein>
    <submittedName>
        <fullName evidence="1">Uncharacterized protein</fullName>
    </submittedName>
</protein>
<reference evidence="2" key="1">
    <citation type="journal article" date="2022" name="Mol. Ecol. Resour.">
        <title>The genomes of chicory, endive, great burdock and yacon provide insights into Asteraceae palaeo-polyploidization history and plant inulin production.</title>
        <authorList>
            <person name="Fan W."/>
            <person name="Wang S."/>
            <person name="Wang H."/>
            <person name="Wang A."/>
            <person name="Jiang F."/>
            <person name="Liu H."/>
            <person name="Zhao H."/>
            <person name="Xu D."/>
            <person name="Zhang Y."/>
        </authorList>
    </citation>
    <scope>NUCLEOTIDE SEQUENCE [LARGE SCALE GENOMIC DNA]</scope>
    <source>
        <strain evidence="2">cv. Yunnan</strain>
    </source>
</reference>
<dbReference type="EMBL" id="CM042034">
    <property type="protein sequence ID" value="KAI3762000.1"/>
    <property type="molecule type" value="Genomic_DNA"/>
</dbReference>
<organism evidence="1 2">
    <name type="scientific">Smallanthus sonchifolius</name>
    <dbReference type="NCBI Taxonomy" id="185202"/>
    <lineage>
        <taxon>Eukaryota</taxon>
        <taxon>Viridiplantae</taxon>
        <taxon>Streptophyta</taxon>
        <taxon>Embryophyta</taxon>
        <taxon>Tracheophyta</taxon>
        <taxon>Spermatophyta</taxon>
        <taxon>Magnoliopsida</taxon>
        <taxon>eudicotyledons</taxon>
        <taxon>Gunneridae</taxon>
        <taxon>Pentapetalae</taxon>
        <taxon>asterids</taxon>
        <taxon>campanulids</taxon>
        <taxon>Asterales</taxon>
        <taxon>Asteraceae</taxon>
        <taxon>Asteroideae</taxon>
        <taxon>Heliantheae alliance</taxon>
        <taxon>Millerieae</taxon>
        <taxon>Smallanthus</taxon>
    </lineage>
</organism>
<comment type="caution">
    <text evidence="1">The sequence shown here is derived from an EMBL/GenBank/DDBJ whole genome shotgun (WGS) entry which is preliminary data.</text>
</comment>
<proteinExistence type="predicted"/>
<accession>A0ACB9ET49</accession>
<evidence type="ECO:0000313" key="2">
    <source>
        <dbReference type="Proteomes" id="UP001056120"/>
    </source>
</evidence>